<name>A0A7X2MXK8_9CLOT</name>
<protein>
    <submittedName>
        <fullName evidence="3">NAD(P)/FAD-dependent oxidoreductase</fullName>
    </submittedName>
</protein>
<dbReference type="PRINTS" id="PR00469">
    <property type="entry name" value="PNDRDTASEII"/>
</dbReference>
<dbReference type="Pfam" id="PF07992">
    <property type="entry name" value="Pyr_redox_2"/>
    <property type="match status" value="1"/>
</dbReference>
<keyword evidence="1" id="KW-0560">Oxidoreductase</keyword>
<dbReference type="InterPro" id="IPR036188">
    <property type="entry name" value="FAD/NAD-bd_sf"/>
</dbReference>
<accession>A0A7X2MXK8</accession>
<dbReference type="Proteomes" id="UP000460287">
    <property type="component" value="Unassembled WGS sequence"/>
</dbReference>
<dbReference type="Gene3D" id="3.50.50.60">
    <property type="entry name" value="FAD/NAD(P)-binding domain"/>
    <property type="match status" value="2"/>
</dbReference>
<feature type="domain" description="FAD/NAD(P)-binding" evidence="2">
    <location>
        <begin position="5"/>
        <end position="301"/>
    </location>
</feature>
<dbReference type="GO" id="GO:0016491">
    <property type="term" value="F:oxidoreductase activity"/>
    <property type="evidence" value="ECO:0007669"/>
    <property type="project" value="UniProtKB-KW"/>
</dbReference>
<evidence type="ECO:0000313" key="4">
    <source>
        <dbReference type="Proteomes" id="UP000460287"/>
    </source>
</evidence>
<proteinExistence type="predicted"/>
<sequence>MKEYELIIIGGGVAGMSAAMGAKQNGVKDILILEREERLGGTVNLCIHNGFGKKVLGTKITGPEYVDYLKTDLKALNVECRLSTMVLRINHENVVTFVNPDDGMQKVKGKAIIIATGSREKYTGRVNIINSKITGVYAIGTAQQFVNIHGYLPGKDIVIVGSNEIALIIARRLIVEGARIKAIVEEEDEVICKSREIKSIIDTFNIPVITSSAITDLIGKERIEKIKVSGVNSQDDMYSNEIECDCVLVTVDLMPETDLLKNINVDMYTNGAPIVDDKMSTNRREIFACGNAVHSYGYADDTTIEGIQTGKNAAEYICKINTMMH</sequence>
<dbReference type="SUPFAM" id="SSF51905">
    <property type="entry name" value="FAD/NAD(P)-binding domain"/>
    <property type="match status" value="2"/>
</dbReference>
<dbReference type="EMBL" id="VULX01000005">
    <property type="protein sequence ID" value="MSR90956.1"/>
    <property type="molecule type" value="Genomic_DNA"/>
</dbReference>
<comment type="caution">
    <text evidence="3">The sequence shown here is derived from an EMBL/GenBank/DDBJ whole genome shotgun (WGS) entry which is preliminary data.</text>
</comment>
<evidence type="ECO:0000313" key="3">
    <source>
        <dbReference type="EMBL" id="MSR90956.1"/>
    </source>
</evidence>
<dbReference type="PANTHER" id="PTHR42949:SF3">
    <property type="entry name" value="ANAEROBIC GLYCEROL-3-PHOSPHATE DEHYDROGENASE SUBUNIT B"/>
    <property type="match status" value="1"/>
</dbReference>
<organism evidence="3 4">
    <name type="scientific">Inconstantimicrobium porci</name>
    <dbReference type="NCBI Taxonomy" id="2652291"/>
    <lineage>
        <taxon>Bacteria</taxon>
        <taxon>Bacillati</taxon>
        <taxon>Bacillota</taxon>
        <taxon>Clostridia</taxon>
        <taxon>Eubacteriales</taxon>
        <taxon>Clostridiaceae</taxon>
        <taxon>Inconstantimicrobium</taxon>
    </lineage>
</organism>
<dbReference type="PANTHER" id="PTHR42949">
    <property type="entry name" value="ANAEROBIC GLYCEROL-3-PHOSPHATE DEHYDROGENASE SUBUNIT B"/>
    <property type="match status" value="1"/>
</dbReference>
<dbReference type="RefSeq" id="WP_154530832.1">
    <property type="nucleotide sequence ID" value="NZ_JAQXTV010000120.1"/>
</dbReference>
<dbReference type="InterPro" id="IPR051691">
    <property type="entry name" value="Metab_Enz_Cyan_OpOx_G3PDH"/>
</dbReference>
<dbReference type="InterPro" id="IPR023753">
    <property type="entry name" value="FAD/NAD-binding_dom"/>
</dbReference>
<dbReference type="AlphaFoldDB" id="A0A7X2MXK8"/>
<dbReference type="PRINTS" id="PR00368">
    <property type="entry name" value="FADPNR"/>
</dbReference>
<keyword evidence="4" id="KW-1185">Reference proteome</keyword>
<gene>
    <name evidence="3" type="ORF">FYJ33_05925</name>
</gene>
<evidence type="ECO:0000256" key="1">
    <source>
        <dbReference type="ARBA" id="ARBA00023002"/>
    </source>
</evidence>
<evidence type="ECO:0000259" key="2">
    <source>
        <dbReference type="Pfam" id="PF07992"/>
    </source>
</evidence>
<reference evidence="3 4" key="1">
    <citation type="submission" date="2019-08" db="EMBL/GenBank/DDBJ databases">
        <title>In-depth cultivation of the pig gut microbiome towards novel bacterial diversity and tailored functional studies.</title>
        <authorList>
            <person name="Wylensek D."/>
            <person name="Hitch T.C.A."/>
            <person name="Clavel T."/>
        </authorList>
    </citation>
    <scope>NUCLEOTIDE SEQUENCE [LARGE SCALE GENOMIC DNA]</scope>
    <source>
        <strain evidence="3 4">WCA-383-APC-5B</strain>
    </source>
</reference>